<dbReference type="PROSITE" id="PS50294">
    <property type="entry name" value="WD_REPEATS_REGION"/>
    <property type="match status" value="1"/>
</dbReference>
<dbReference type="SMART" id="SM00320">
    <property type="entry name" value="WD40"/>
    <property type="match status" value="3"/>
</dbReference>
<organism evidence="3 4">
    <name type="scientific">Holothuria leucospilota</name>
    <name type="common">Black long sea cucumber</name>
    <name type="synonym">Mertensiothuria leucospilota</name>
    <dbReference type="NCBI Taxonomy" id="206669"/>
    <lineage>
        <taxon>Eukaryota</taxon>
        <taxon>Metazoa</taxon>
        <taxon>Echinodermata</taxon>
        <taxon>Eleutherozoa</taxon>
        <taxon>Echinozoa</taxon>
        <taxon>Holothuroidea</taxon>
        <taxon>Aspidochirotacea</taxon>
        <taxon>Aspidochirotida</taxon>
        <taxon>Holothuriidae</taxon>
        <taxon>Holothuria</taxon>
    </lineage>
</organism>
<dbReference type="Gene3D" id="2.130.10.10">
    <property type="entry name" value="YVTN repeat-like/Quinoprotein amine dehydrogenase"/>
    <property type="match status" value="1"/>
</dbReference>
<dbReference type="OrthoDB" id="6363363at2759"/>
<evidence type="ECO:0000313" key="3">
    <source>
        <dbReference type="EMBL" id="KAJ8024005.1"/>
    </source>
</evidence>
<feature type="compositionally biased region" description="Polar residues" evidence="2">
    <location>
        <begin position="349"/>
        <end position="366"/>
    </location>
</feature>
<dbReference type="PANTHER" id="PTHR22874:SF1">
    <property type="entry name" value="ACTIVATING MOLECULE IN BECN1-REGULATED AUTOPHAGY PROTEIN 1"/>
    <property type="match status" value="1"/>
</dbReference>
<feature type="region of interest" description="Disordered" evidence="2">
    <location>
        <begin position="532"/>
        <end position="570"/>
    </location>
</feature>
<dbReference type="InterPro" id="IPR015943">
    <property type="entry name" value="WD40/YVTN_repeat-like_dom_sf"/>
</dbReference>
<dbReference type="AlphaFoldDB" id="A0A9Q1BEU3"/>
<dbReference type="InterPro" id="IPR001680">
    <property type="entry name" value="WD40_rpt"/>
</dbReference>
<feature type="compositionally biased region" description="Polar residues" evidence="2">
    <location>
        <begin position="287"/>
        <end position="302"/>
    </location>
</feature>
<dbReference type="PANTHER" id="PTHR22874">
    <property type="entry name" value="ACTIVATING MOLECULE IN BECN1-REGULATED AUTOPHAGY PROTEIN 1"/>
    <property type="match status" value="1"/>
</dbReference>
<feature type="region of interest" description="Disordered" evidence="2">
    <location>
        <begin position="939"/>
        <end position="974"/>
    </location>
</feature>
<feature type="region of interest" description="Disordered" evidence="2">
    <location>
        <begin position="611"/>
        <end position="708"/>
    </location>
</feature>
<evidence type="ECO:0000256" key="1">
    <source>
        <dbReference type="PROSITE-ProRule" id="PRU00221"/>
    </source>
</evidence>
<feature type="compositionally biased region" description="Low complexity" evidence="2">
    <location>
        <begin position="611"/>
        <end position="623"/>
    </location>
</feature>
<dbReference type="InterPro" id="IPR036322">
    <property type="entry name" value="WD40_repeat_dom_sf"/>
</dbReference>
<comment type="caution">
    <text evidence="3">The sequence shown here is derived from an EMBL/GenBank/DDBJ whole genome shotgun (WGS) entry which is preliminary data.</text>
</comment>
<protein>
    <submittedName>
        <fullName evidence="3">Activating molecule in BECN1-regulated autophagy protein 1</fullName>
    </submittedName>
</protein>
<dbReference type="SUPFAM" id="SSF50978">
    <property type="entry name" value="WD40 repeat-like"/>
    <property type="match status" value="1"/>
</dbReference>
<gene>
    <name evidence="3" type="ORF">HOLleu_36606</name>
</gene>
<keyword evidence="1" id="KW-0853">WD repeat</keyword>
<accession>A0A9Q1BEU3</accession>
<dbReference type="EMBL" id="JAIZAY010000019">
    <property type="protein sequence ID" value="KAJ8024005.1"/>
    <property type="molecule type" value="Genomic_DNA"/>
</dbReference>
<dbReference type="Pfam" id="PF00400">
    <property type="entry name" value="WD40"/>
    <property type="match status" value="1"/>
</dbReference>
<feature type="region of interest" description="Disordered" evidence="2">
    <location>
        <begin position="271"/>
        <end position="391"/>
    </location>
</feature>
<dbReference type="PROSITE" id="PS50082">
    <property type="entry name" value="WD_REPEATS_2"/>
    <property type="match status" value="1"/>
</dbReference>
<dbReference type="GO" id="GO:0080008">
    <property type="term" value="C:Cul4-RING E3 ubiquitin ligase complex"/>
    <property type="evidence" value="ECO:0007669"/>
    <property type="project" value="TreeGrafter"/>
</dbReference>
<feature type="compositionally biased region" description="Polar residues" evidence="2">
    <location>
        <begin position="1052"/>
        <end position="1065"/>
    </location>
</feature>
<keyword evidence="4" id="KW-1185">Reference proteome</keyword>
<evidence type="ECO:0000313" key="4">
    <source>
        <dbReference type="Proteomes" id="UP001152320"/>
    </source>
</evidence>
<name>A0A9Q1BEU3_HOLLE</name>
<dbReference type="GO" id="GO:0000423">
    <property type="term" value="P:mitophagy"/>
    <property type="evidence" value="ECO:0007669"/>
    <property type="project" value="TreeGrafter"/>
</dbReference>
<feature type="compositionally biased region" description="Low complexity" evidence="2">
    <location>
        <begin position="940"/>
        <end position="957"/>
    </location>
</feature>
<proteinExistence type="predicted"/>
<feature type="compositionally biased region" description="Low complexity" evidence="2">
    <location>
        <begin position="1066"/>
        <end position="1080"/>
    </location>
</feature>
<dbReference type="Proteomes" id="UP001152320">
    <property type="component" value="Chromosome 19"/>
</dbReference>
<dbReference type="GO" id="GO:1990756">
    <property type="term" value="F:ubiquitin-like ligase-substrate adaptor activity"/>
    <property type="evidence" value="ECO:0007669"/>
    <property type="project" value="TreeGrafter"/>
</dbReference>
<evidence type="ECO:0000256" key="2">
    <source>
        <dbReference type="SAM" id="MobiDB-lite"/>
    </source>
</evidence>
<dbReference type="InterPro" id="IPR052596">
    <property type="entry name" value="AMBRA1_autophagy"/>
</dbReference>
<sequence length="1198" mass="129869">MKSPNKTNVFRTKNLLTVLQDRKFRGRRRFHQRNLEQFVDNVTTASSFDNKAILSGQNLRSTFMIVFSQDGNLVASSHGSHTIKICRLPSLECIQTLSGHPRSVWCMNFHPSSSELLASGCLGGQVRVWDLEGRSEVWNSKKGTTITSLSFHPYERLLLIATGNQILLWDWSKRNPIAAIETSSSDEYIRLVRFDRHGHHLLTGITNQTRGTEESSDILRPLSLEFRSGGDDDNDSEVPTEADTFPEPSLAEPPITGEQATNHVTNAAVLERQPQSDVTPTGLELNNGAQDTEPTSSDNSLQLDDVFGRESLSLTREQQDWTSISTNQRNGVNDSDNSVLVGAHEGVSVESSFASQGTSGTPSDGTSLDVRPTAPPLTDQVDTVSTSGQESVRNGAVTMETDEVDSIDAEVHQGMVLPMAAPIQQTPDTSEGNPQGTLTGNGFLTSSHSGISSQRTPNRVVRVRRAYDGPELVQVRVISERFEGPWDNPPRISPEDLSNAIIIRTEETFHVPDMPNNATAGEPQAARALFFDSDNSNNSTDSGFPSEGAPEEERSPFTGLPMGSSLLDHVPNRNNRVEHQVSYPVSAGHGMVGHVTITRSSPADSLLMGSLQQQRGSLQQQRGPTSTGGNVARRNQGARRVLPTQLHSPGGRRRVVSSRNGRDEEGSLQDGGRRQRLSRSGFARTAIRRRSGNRRHAQNVENDSPSFPQGEYLINQALADAFRGRWSSPAVANNISLVTHRLQWWDFNVNSLPNIGDAKSNVVVPCCKLYSDASCDISKDEKFLTTFVPYNFPDQFVVAAYSLEKETFGQIMYSMKLGADAITLSISPSSNYLLVGVASGRYHYPATQTPLAMICKFSEPTGEEGSIRVIQTVTHPSEGTERPSACLNIAKWIPTVGAGFVYGTDKGDLRICTPRYDISRVKGGNLSSRFVDRGERTFLQSHGSSSSQSRQRGQSTQTRRRTHSAGTQTDLTSRFVRRMRRRLNLVSSSRLPVAMNDTLNGLSPGAHPTSASSSAVLNLNFSPEASRSAVAVHPTSVADMGACVTQPANFTTVRPESRNSSDIIASSQNVNTSSTENVSSPDISNHGRLNPSSTVSVADTQACSTTSSAVNIHLARGFPTAVTSNTRDGIISENTGHSTGMTLDSRTSSTVNHSHIANGSSQNSMVSSSENEITINPTAATIANSSDSGVVAEDPGRV</sequence>
<feature type="compositionally biased region" description="Basic residues" evidence="2">
    <location>
        <begin position="686"/>
        <end position="697"/>
    </location>
</feature>
<feature type="compositionally biased region" description="Low complexity" evidence="2">
    <location>
        <begin position="532"/>
        <end position="542"/>
    </location>
</feature>
<feature type="compositionally biased region" description="Acidic residues" evidence="2">
    <location>
        <begin position="231"/>
        <end position="240"/>
    </location>
</feature>
<feature type="repeat" description="WD" evidence="1">
    <location>
        <begin position="97"/>
        <end position="139"/>
    </location>
</feature>
<feature type="compositionally biased region" description="Polar residues" evidence="2">
    <location>
        <begin position="380"/>
        <end position="391"/>
    </location>
</feature>
<reference evidence="3" key="1">
    <citation type="submission" date="2021-10" db="EMBL/GenBank/DDBJ databases">
        <title>Tropical sea cucumber genome reveals ecological adaptation and Cuvierian tubules defense mechanism.</title>
        <authorList>
            <person name="Chen T."/>
        </authorList>
    </citation>
    <scope>NUCLEOTIDE SEQUENCE</scope>
    <source>
        <strain evidence="3">Nanhai2018</strain>
        <tissue evidence="3">Muscle</tissue>
    </source>
</reference>
<dbReference type="GO" id="GO:0000045">
    <property type="term" value="P:autophagosome assembly"/>
    <property type="evidence" value="ECO:0007669"/>
    <property type="project" value="TreeGrafter"/>
</dbReference>
<feature type="region of interest" description="Disordered" evidence="2">
    <location>
        <begin position="426"/>
        <end position="457"/>
    </location>
</feature>
<feature type="compositionally biased region" description="Polar residues" evidence="2">
    <location>
        <begin position="312"/>
        <end position="338"/>
    </location>
</feature>
<feature type="region of interest" description="Disordered" evidence="2">
    <location>
        <begin position="225"/>
        <end position="257"/>
    </location>
</feature>
<feature type="region of interest" description="Disordered" evidence="2">
    <location>
        <begin position="1052"/>
        <end position="1096"/>
    </location>
</feature>